<protein>
    <submittedName>
        <fullName evidence="1">Uncharacterized protein</fullName>
    </submittedName>
</protein>
<evidence type="ECO:0000313" key="1">
    <source>
        <dbReference type="EMBL" id="CAB4241135.1"/>
    </source>
</evidence>
<organism evidence="1">
    <name type="scientific">uncultured Caudovirales phage</name>
    <dbReference type="NCBI Taxonomy" id="2100421"/>
    <lineage>
        <taxon>Viruses</taxon>
        <taxon>Duplodnaviria</taxon>
        <taxon>Heunggongvirae</taxon>
        <taxon>Uroviricota</taxon>
        <taxon>Caudoviricetes</taxon>
        <taxon>Peduoviridae</taxon>
        <taxon>Maltschvirus</taxon>
        <taxon>Maltschvirus maltsch</taxon>
    </lineage>
</organism>
<reference evidence="1" key="1">
    <citation type="submission" date="2020-05" db="EMBL/GenBank/DDBJ databases">
        <authorList>
            <person name="Chiriac C."/>
            <person name="Salcher M."/>
            <person name="Ghai R."/>
            <person name="Kavagutti S V."/>
        </authorList>
    </citation>
    <scope>NUCLEOTIDE SEQUENCE</scope>
</reference>
<dbReference type="EMBL" id="LR797819">
    <property type="protein sequence ID" value="CAB4241135.1"/>
    <property type="molecule type" value="Genomic_DNA"/>
</dbReference>
<gene>
    <name evidence="1" type="ORF">UFOVP56_79</name>
</gene>
<accession>A0A6J5T8L1</accession>
<sequence length="540" mass="57140">MATTPGLDPSNINLYGAAPADTEEYQKALQASVSALEQRYANPNWFNVAAGFLKPQLGGFAASLGSAGQAMGENLEKQRESQLPIAQMRAQLAASKIAMGQKSAASELVAGHKGPVTEELLKQVIARTGADSPVAQGIKEQLAGERANQGLLSQQQTLRQAQGSQALQLAQQQFSSGAISREEYQRQLADIKGTYSPTQPVTPTRPVGAPGATLQTEAAPVTGNYGKESNLRGLADTGGIPFDPVTEIEAINAALPSLRGADRENALKSKAELEAKGTNSASSNAPKTPAKKEIIAPVFGKESGLTPEQLASAIKPQEELAQVRYKGLQDVGADENYKPLERAITNQMDLIKNNKEAAGRVSAVLSKGGPGNAFLAAINEGVGLSVNGLSGNVRAPVETFIRASFKPEDQDLAMAMAQNYAAIALAKQKMGNVNPNSARNSELGLYAGLTPSMHTTPNASLKALAHFKQDLGLSKAQYDYATDLLFNRHPTQTLSPDDPARYSSALNNPGYAKLYEPFGAKHKAIDTAFQRSLEPKSPKP</sequence>
<proteinExistence type="predicted"/>
<name>A0A6J5T8L1_9CAUD</name>